<reference evidence="3 4" key="1">
    <citation type="submission" date="2020-11" db="EMBL/GenBank/DDBJ databases">
        <authorList>
            <person name="Sun Q."/>
        </authorList>
    </citation>
    <scope>NUCLEOTIDE SEQUENCE [LARGE SCALE GENOMIC DNA]</scope>
    <source>
        <strain evidence="3 4">P8398</strain>
    </source>
</reference>
<dbReference type="Pfam" id="PF08887">
    <property type="entry name" value="GAD-like"/>
    <property type="match status" value="1"/>
</dbReference>
<gene>
    <name evidence="3" type="ORF">IV454_17805</name>
</gene>
<dbReference type="Pfam" id="PF08906">
    <property type="entry name" value="T6SS_Tdi1_C"/>
    <property type="match status" value="1"/>
</dbReference>
<evidence type="ECO:0000313" key="3">
    <source>
        <dbReference type="EMBL" id="QPI47469.1"/>
    </source>
</evidence>
<dbReference type="Proteomes" id="UP000662888">
    <property type="component" value="Chromosome"/>
</dbReference>
<organism evidence="3 4">
    <name type="scientific">Massilia antarctica</name>
    <dbReference type="NCBI Taxonomy" id="2765360"/>
    <lineage>
        <taxon>Bacteria</taxon>
        <taxon>Pseudomonadati</taxon>
        <taxon>Pseudomonadota</taxon>
        <taxon>Betaproteobacteria</taxon>
        <taxon>Burkholderiales</taxon>
        <taxon>Oxalobacteraceae</taxon>
        <taxon>Telluria group</taxon>
        <taxon>Massilia</taxon>
    </lineage>
</organism>
<evidence type="ECO:0000259" key="1">
    <source>
        <dbReference type="Pfam" id="PF08887"/>
    </source>
</evidence>
<feature type="domain" description="T6SS immunity protein Tdi1 C-terminal" evidence="2">
    <location>
        <begin position="129"/>
        <end position="200"/>
    </location>
</feature>
<name>A0AA48W9M2_9BURK</name>
<feature type="domain" description="GAD-related" evidence="1">
    <location>
        <begin position="5"/>
        <end position="107"/>
    </location>
</feature>
<dbReference type="InterPro" id="IPR014983">
    <property type="entry name" value="GAD-rel"/>
</dbReference>
<evidence type="ECO:0000259" key="2">
    <source>
        <dbReference type="Pfam" id="PF08906"/>
    </source>
</evidence>
<accession>A0AA48W9M2</accession>
<dbReference type="InterPro" id="IPR015002">
    <property type="entry name" value="T6SS_Tdi1_C"/>
</dbReference>
<keyword evidence="4" id="KW-1185">Reference proteome</keyword>
<proteinExistence type="predicted"/>
<dbReference type="RefSeq" id="WP_206087175.1">
    <property type="nucleotide sequence ID" value="NZ_CP065053.1"/>
</dbReference>
<sequence>MNLFYEMFLKSMGCGVRYEELPPGFLEKYRDILPKGLLDFWQDEGWSSYADGLLWTINPEEYSWLVEEWVDTSPEVPPLTYYAFARNAYGEFYCLSPNASCILTISCPTGLLIASKKLKKNPRNECEQAVQSFFAMGSKKRFDLSDTNGTPMFPAALKKLGPVGVNEVYGFVPLITLGGETEVTYLEKVRMDVHIDILRQTMNPILQLL</sequence>
<evidence type="ECO:0000313" key="4">
    <source>
        <dbReference type="Proteomes" id="UP000662888"/>
    </source>
</evidence>
<protein>
    <submittedName>
        <fullName evidence="3">DUF1851 domain-containing protein</fullName>
    </submittedName>
</protein>
<dbReference type="EMBL" id="CP065053">
    <property type="protein sequence ID" value="QPI47469.1"/>
    <property type="molecule type" value="Genomic_DNA"/>
</dbReference>